<sequence>MDYTSRGYYEHNAHMAPVEIKLKNENLWNSFHNECTEMIITKAGRRMFPSFDLALNNLDPNAHYCIALEFNLVSRCRYKYSTAGGWVPAGTEEAQSVHRFYMHPDSPATGEYWMKQSVSFNKVKLTNNPSPPLGQIVLSSMHKYQPTIIISKTADPRTMRWAPTISHTFKETQFIAVTAYQNDAITQLKIDNNPFAKGFRENGHSKTKKRRSNSDEIKDTPTKSAKLDLEETSSTTTEDERLSTSPLSSSPTVEPSYYPPMYPMYQSFYPPTSYYYPQYPLPMYLHSPSHYAVDLSRQEHVKPENKTSRLTDFSIKAILDNSA</sequence>
<dbReference type="SUPFAM" id="SSF49417">
    <property type="entry name" value="p53-like transcription factors"/>
    <property type="match status" value="1"/>
</dbReference>
<name>A0A9P0B562_BRAAE</name>
<dbReference type="InterPro" id="IPR018186">
    <property type="entry name" value="TF_T-box_CS"/>
</dbReference>
<dbReference type="PRINTS" id="PR00937">
    <property type="entry name" value="TBOX"/>
</dbReference>
<evidence type="ECO:0000256" key="5">
    <source>
        <dbReference type="ARBA" id="ARBA00023163"/>
    </source>
</evidence>
<dbReference type="InterPro" id="IPR001699">
    <property type="entry name" value="TF_T-box"/>
</dbReference>
<comment type="subcellular location">
    <subcellularLocation>
        <location evidence="1 7">Nucleus</location>
    </subcellularLocation>
</comment>
<evidence type="ECO:0000256" key="6">
    <source>
        <dbReference type="ARBA" id="ARBA00023242"/>
    </source>
</evidence>
<dbReference type="InterPro" id="IPR046360">
    <property type="entry name" value="T-box_DNA-bd"/>
</dbReference>
<accession>A0A9P0B562</accession>
<keyword evidence="4 7" id="KW-0238">DNA-binding</keyword>
<evidence type="ECO:0000256" key="3">
    <source>
        <dbReference type="ARBA" id="ARBA00023015"/>
    </source>
</evidence>
<evidence type="ECO:0000313" key="11">
    <source>
        <dbReference type="Proteomes" id="UP001154078"/>
    </source>
</evidence>
<feature type="domain" description="T-box" evidence="9">
    <location>
        <begin position="22"/>
        <end position="201"/>
    </location>
</feature>
<dbReference type="PANTHER" id="PTHR11267">
    <property type="entry name" value="T-BOX PROTEIN-RELATED"/>
    <property type="match status" value="1"/>
</dbReference>
<reference evidence="10" key="1">
    <citation type="submission" date="2021-12" db="EMBL/GenBank/DDBJ databases">
        <authorList>
            <person name="King R."/>
        </authorList>
    </citation>
    <scope>NUCLEOTIDE SEQUENCE</scope>
</reference>
<dbReference type="InterPro" id="IPR008967">
    <property type="entry name" value="p53-like_TF_DNA-bd_sf"/>
</dbReference>
<keyword evidence="3" id="KW-0805">Transcription regulation</keyword>
<evidence type="ECO:0000256" key="2">
    <source>
        <dbReference type="ARBA" id="ARBA00022473"/>
    </source>
</evidence>
<dbReference type="PANTHER" id="PTHR11267:SF204">
    <property type="entry name" value="SPADETAIL"/>
    <property type="match status" value="1"/>
</dbReference>
<dbReference type="Pfam" id="PF00907">
    <property type="entry name" value="T-box"/>
    <property type="match status" value="1"/>
</dbReference>
<keyword evidence="2" id="KW-0217">Developmental protein</keyword>
<dbReference type="SMART" id="SM00425">
    <property type="entry name" value="TBOX"/>
    <property type="match status" value="1"/>
</dbReference>
<dbReference type="Proteomes" id="UP001154078">
    <property type="component" value="Chromosome 4"/>
</dbReference>
<organism evidence="10 11">
    <name type="scientific">Brassicogethes aeneus</name>
    <name type="common">Rape pollen beetle</name>
    <name type="synonym">Meligethes aeneus</name>
    <dbReference type="NCBI Taxonomy" id="1431903"/>
    <lineage>
        <taxon>Eukaryota</taxon>
        <taxon>Metazoa</taxon>
        <taxon>Ecdysozoa</taxon>
        <taxon>Arthropoda</taxon>
        <taxon>Hexapoda</taxon>
        <taxon>Insecta</taxon>
        <taxon>Pterygota</taxon>
        <taxon>Neoptera</taxon>
        <taxon>Endopterygota</taxon>
        <taxon>Coleoptera</taxon>
        <taxon>Polyphaga</taxon>
        <taxon>Cucujiformia</taxon>
        <taxon>Nitidulidae</taxon>
        <taxon>Meligethinae</taxon>
        <taxon>Brassicogethes</taxon>
    </lineage>
</organism>
<evidence type="ECO:0000256" key="4">
    <source>
        <dbReference type="ARBA" id="ARBA00023125"/>
    </source>
</evidence>
<dbReference type="Gene3D" id="2.60.40.820">
    <property type="entry name" value="Transcription factor, T-box"/>
    <property type="match status" value="1"/>
</dbReference>
<feature type="compositionally biased region" description="Basic and acidic residues" evidence="8">
    <location>
        <begin position="212"/>
        <end position="229"/>
    </location>
</feature>
<dbReference type="CDD" id="cd20681">
    <property type="entry name" value="T-box_Drosocross-like"/>
    <property type="match status" value="1"/>
</dbReference>
<protein>
    <recommendedName>
        <fullName evidence="9">T-box domain-containing protein</fullName>
    </recommendedName>
</protein>
<dbReference type="PROSITE" id="PS01283">
    <property type="entry name" value="TBOX_1"/>
    <property type="match status" value="1"/>
</dbReference>
<dbReference type="EMBL" id="OV121135">
    <property type="protein sequence ID" value="CAH0555428.1"/>
    <property type="molecule type" value="Genomic_DNA"/>
</dbReference>
<dbReference type="PROSITE" id="PS50252">
    <property type="entry name" value="TBOX_3"/>
    <property type="match status" value="1"/>
</dbReference>
<dbReference type="GO" id="GO:0000981">
    <property type="term" value="F:DNA-binding transcription factor activity, RNA polymerase II-specific"/>
    <property type="evidence" value="ECO:0007669"/>
    <property type="project" value="TreeGrafter"/>
</dbReference>
<keyword evidence="11" id="KW-1185">Reference proteome</keyword>
<keyword evidence="6 7" id="KW-0539">Nucleus</keyword>
<evidence type="ECO:0000259" key="9">
    <source>
        <dbReference type="PROSITE" id="PS50252"/>
    </source>
</evidence>
<dbReference type="GO" id="GO:0045893">
    <property type="term" value="P:positive regulation of DNA-templated transcription"/>
    <property type="evidence" value="ECO:0007669"/>
    <property type="project" value="InterPro"/>
</dbReference>
<proteinExistence type="predicted"/>
<dbReference type="GO" id="GO:0000978">
    <property type="term" value="F:RNA polymerase II cis-regulatory region sequence-specific DNA binding"/>
    <property type="evidence" value="ECO:0007669"/>
    <property type="project" value="InterPro"/>
</dbReference>
<dbReference type="PROSITE" id="PS01264">
    <property type="entry name" value="TBOX_2"/>
    <property type="match status" value="1"/>
</dbReference>
<dbReference type="GO" id="GO:0001708">
    <property type="term" value="P:cell fate specification"/>
    <property type="evidence" value="ECO:0007669"/>
    <property type="project" value="TreeGrafter"/>
</dbReference>
<evidence type="ECO:0000256" key="8">
    <source>
        <dbReference type="SAM" id="MobiDB-lite"/>
    </source>
</evidence>
<feature type="DNA-binding region" description="T-box" evidence="7">
    <location>
        <begin position="27"/>
        <end position="201"/>
    </location>
</feature>
<evidence type="ECO:0000313" key="10">
    <source>
        <dbReference type="EMBL" id="CAH0555428.1"/>
    </source>
</evidence>
<gene>
    <name evidence="10" type="ORF">MELIAE_LOCUS6805</name>
</gene>
<evidence type="ECO:0000256" key="7">
    <source>
        <dbReference type="PROSITE-ProRule" id="PRU00201"/>
    </source>
</evidence>
<evidence type="ECO:0000256" key="1">
    <source>
        <dbReference type="ARBA" id="ARBA00004123"/>
    </source>
</evidence>
<dbReference type="AlphaFoldDB" id="A0A9P0B562"/>
<dbReference type="FunFam" id="2.60.40.820:FF:000010">
    <property type="entry name" value="T-box transcription factor TBX6"/>
    <property type="match status" value="1"/>
</dbReference>
<dbReference type="InterPro" id="IPR036960">
    <property type="entry name" value="T-box_sf"/>
</dbReference>
<feature type="compositionally biased region" description="Low complexity" evidence="8">
    <location>
        <begin position="243"/>
        <end position="255"/>
    </location>
</feature>
<dbReference type="GO" id="GO:0005634">
    <property type="term" value="C:nucleus"/>
    <property type="evidence" value="ECO:0007669"/>
    <property type="project" value="UniProtKB-SubCell"/>
</dbReference>
<dbReference type="OrthoDB" id="7442607at2759"/>
<keyword evidence="5" id="KW-0804">Transcription</keyword>
<dbReference type="GO" id="GO:0000785">
    <property type="term" value="C:chromatin"/>
    <property type="evidence" value="ECO:0007669"/>
    <property type="project" value="TreeGrafter"/>
</dbReference>
<feature type="region of interest" description="Disordered" evidence="8">
    <location>
        <begin position="194"/>
        <end position="255"/>
    </location>
</feature>